<dbReference type="InParanoid" id="A0A0D2UMU7"/>
<dbReference type="EC" id="1.1.99.24" evidence="4"/>
<dbReference type="InterPro" id="IPR018211">
    <property type="entry name" value="ADH_Fe_CS"/>
</dbReference>
<dbReference type="STRING" id="595528.A0A0D2UMU7"/>
<dbReference type="AlphaFoldDB" id="A0A0D2UMU7"/>
<dbReference type="Pfam" id="PF00465">
    <property type="entry name" value="Fe-ADH"/>
    <property type="match status" value="1"/>
</dbReference>
<dbReference type="OrthoDB" id="339764at2759"/>
<dbReference type="Gene3D" id="3.40.50.1970">
    <property type="match status" value="1"/>
</dbReference>
<comment type="catalytic activity">
    <reaction evidence="1">
        <text>(S)-3-hydroxybutanoate + 2-oxoglutarate = (R)-2-hydroxyglutarate + acetoacetate</text>
        <dbReference type="Rhea" id="RHEA:23048"/>
        <dbReference type="ChEBI" id="CHEBI:11047"/>
        <dbReference type="ChEBI" id="CHEBI:13705"/>
        <dbReference type="ChEBI" id="CHEBI:15801"/>
        <dbReference type="ChEBI" id="CHEBI:16810"/>
        <dbReference type="EC" id="1.1.99.24"/>
    </reaction>
</comment>
<evidence type="ECO:0000256" key="9">
    <source>
        <dbReference type="SAM" id="MobiDB-lite"/>
    </source>
</evidence>
<gene>
    <name evidence="12" type="ORF">CAOG_006704</name>
</gene>
<evidence type="ECO:0000256" key="5">
    <source>
        <dbReference type="ARBA" id="ARBA00022946"/>
    </source>
</evidence>
<comment type="catalytic activity">
    <reaction evidence="8">
        <text>4-hydroxybutanoate + 2-oxoglutarate = (R)-2-hydroxyglutarate + succinate semialdehyde</text>
        <dbReference type="Rhea" id="RHEA:24734"/>
        <dbReference type="ChEBI" id="CHEBI:15801"/>
        <dbReference type="ChEBI" id="CHEBI:16724"/>
        <dbReference type="ChEBI" id="CHEBI:16810"/>
        <dbReference type="ChEBI" id="CHEBI:57706"/>
        <dbReference type="EC" id="1.1.99.24"/>
    </reaction>
</comment>
<evidence type="ECO:0000313" key="12">
    <source>
        <dbReference type="EMBL" id="KJE96366.1"/>
    </source>
</evidence>
<dbReference type="PANTHER" id="PTHR11496:SF83">
    <property type="entry name" value="HYDROXYACID-OXOACID TRANSHYDROGENASE, MITOCHONDRIAL"/>
    <property type="match status" value="1"/>
</dbReference>
<keyword evidence="13" id="KW-1185">Reference proteome</keyword>
<keyword evidence="5" id="KW-0809">Transit peptide</keyword>
<protein>
    <recommendedName>
        <fullName evidence="4">hydroxyacid-oxoacid transhydrogenase</fullName>
        <ecNumber evidence="4">1.1.99.24</ecNumber>
    </recommendedName>
</protein>
<evidence type="ECO:0000259" key="10">
    <source>
        <dbReference type="Pfam" id="PF00465"/>
    </source>
</evidence>
<evidence type="ECO:0000256" key="2">
    <source>
        <dbReference type="ARBA" id="ARBA00004173"/>
    </source>
</evidence>
<evidence type="ECO:0000256" key="3">
    <source>
        <dbReference type="ARBA" id="ARBA00010005"/>
    </source>
</evidence>
<feature type="domain" description="Fe-containing alcohol dehydrogenase-like C-terminal" evidence="11">
    <location>
        <begin position="333"/>
        <end position="537"/>
    </location>
</feature>
<dbReference type="InterPro" id="IPR042157">
    <property type="entry name" value="HOT"/>
</dbReference>
<accession>A0A0D2UMU7</accession>
<feature type="region of interest" description="Disordered" evidence="9">
    <location>
        <begin position="24"/>
        <end position="59"/>
    </location>
</feature>
<reference evidence="13" key="1">
    <citation type="submission" date="2011-02" db="EMBL/GenBank/DDBJ databases">
        <title>The Genome Sequence of Capsaspora owczarzaki ATCC 30864.</title>
        <authorList>
            <person name="Russ C."/>
            <person name="Cuomo C."/>
            <person name="Burger G."/>
            <person name="Gray M.W."/>
            <person name="Holland P.W.H."/>
            <person name="King N."/>
            <person name="Lang F.B.F."/>
            <person name="Roger A.J."/>
            <person name="Ruiz-Trillo I."/>
            <person name="Young S.K."/>
            <person name="Zeng Q."/>
            <person name="Gargeya S."/>
            <person name="Alvarado L."/>
            <person name="Berlin A."/>
            <person name="Chapman S.B."/>
            <person name="Chen Z."/>
            <person name="Freedman E."/>
            <person name="Gellesch M."/>
            <person name="Goldberg J."/>
            <person name="Griggs A."/>
            <person name="Gujja S."/>
            <person name="Heilman E."/>
            <person name="Heiman D."/>
            <person name="Howarth C."/>
            <person name="Mehta T."/>
            <person name="Neiman D."/>
            <person name="Pearson M."/>
            <person name="Roberts A."/>
            <person name="Saif S."/>
            <person name="Shea T."/>
            <person name="Shenoy N."/>
            <person name="Sisk P."/>
            <person name="Stolte C."/>
            <person name="Sykes S."/>
            <person name="White J."/>
            <person name="Yandava C."/>
            <person name="Haas B."/>
            <person name="Nusbaum C."/>
            <person name="Birren B."/>
        </authorList>
    </citation>
    <scope>NUCLEOTIDE SEQUENCE</scope>
    <source>
        <strain evidence="13">ATCC 30864</strain>
    </source>
</reference>
<evidence type="ECO:0000259" key="11">
    <source>
        <dbReference type="Pfam" id="PF25137"/>
    </source>
</evidence>
<dbReference type="PROSITE" id="PS00913">
    <property type="entry name" value="ADH_IRON_1"/>
    <property type="match status" value="1"/>
</dbReference>
<dbReference type="InterPro" id="IPR056798">
    <property type="entry name" value="ADH_Fe_C"/>
</dbReference>
<dbReference type="Pfam" id="PF25137">
    <property type="entry name" value="ADH_Fe_C"/>
    <property type="match status" value="1"/>
</dbReference>
<keyword evidence="6" id="KW-0560">Oxidoreductase</keyword>
<feature type="domain" description="Alcohol dehydrogenase iron-type/glycerol dehydrogenase GldA" evidence="10">
    <location>
        <begin position="103"/>
        <end position="282"/>
    </location>
</feature>
<dbReference type="PANTHER" id="PTHR11496">
    <property type="entry name" value="ALCOHOL DEHYDROGENASE"/>
    <property type="match status" value="1"/>
</dbReference>
<evidence type="ECO:0000256" key="7">
    <source>
        <dbReference type="ARBA" id="ARBA00023128"/>
    </source>
</evidence>
<organism evidence="12 13">
    <name type="scientific">Capsaspora owczarzaki (strain ATCC 30864)</name>
    <dbReference type="NCBI Taxonomy" id="595528"/>
    <lineage>
        <taxon>Eukaryota</taxon>
        <taxon>Filasterea</taxon>
        <taxon>Capsaspora</taxon>
    </lineage>
</organism>
<dbReference type="Proteomes" id="UP000008743">
    <property type="component" value="Unassembled WGS sequence"/>
</dbReference>
<sequence>MLVQQAKRDLCGCQLSGLVGFDHDHEHDHHHHHHRDQSNLNQAQAQAQRPKNERSSAQIPLASSVSLQSMVRSLPTRNASTSIPKDVGLQVHHDYGFEVTANRLKFGRDVIHELGNAMLDELRLQHITGRRVMVLTDPRIAKHERFQHGINSLLAAGLDVSVFQDVAVEPTDDSFLAAAKYAADGKFDAFVSIGGGSVIDTAKAANLVSTFPHPEGLRAYINAPIGLAVTPPGTLKPHIACPTTSGTGAECTGFAVFDLVKMKSKTALGSRFLIPSMAIVDPGFIDTLPPAAVAASGFDVLSHALESYTARPYNKRPLAAGTTKRNIVRPLHQGSNPYSDLGCLQALAICGEYLVRAVNDPTDVEARTQMSFAATLAGISIGNAGTQVPHGLSYPVSGLGVTRSYHPGDGYPAKEPIIPHGFSVMLHAPSSFLKIAEHEPTKLLRCAETLARAMGRNVDKVLGNGVARPQDSGAIVHALLVDIMKGTKVCPSGLAAVGILESDIPFLVERAVPQKRVLDNAPFAITPTDIADIYKNSFKYW</sequence>
<evidence type="ECO:0000256" key="6">
    <source>
        <dbReference type="ARBA" id="ARBA00023002"/>
    </source>
</evidence>
<dbReference type="GO" id="GO:0005739">
    <property type="term" value="C:mitochondrion"/>
    <property type="evidence" value="ECO:0007669"/>
    <property type="project" value="UniProtKB-SubCell"/>
</dbReference>
<dbReference type="InterPro" id="IPR039697">
    <property type="entry name" value="Alcohol_dehydrogenase_Fe"/>
</dbReference>
<evidence type="ECO:0000256" key="8">
    <source>
        <dbReference type="ARBA" id="ARBA00049496"/>
    </source>
</evidence>
<name>A0A0D2UMU7_CAPO3</name>
<dbReference type="EMBL" id="KE346371">
    <property type="protein sequence ID" value="KJE96366.1"/>
    <property type="molecule type" value="Genomic_DNA"/>
</dbReference>
<evidence type="ECO:0000256" key="4">
    <source>
        <dbReference type="ARBA" id="ARBA00013182"/>
    </source>
</evidence>
<proteinExistence type="inferred from homology"/>
<comment type="subcellular location">
    <subcellularLocation>
        <location evidence="2">Mitochondrion</location>
    </subcellularLocation>
</comment>
<dbReference type="GO" id="GO:0046872">
    <property type="term" value="F:metal ion binding"/>
    <property type="evidence" value="ECO:0007669"/>
    <property type="project" value="InterPro"/>
</dbReference>
<dbReference type="GO" id="GO:0047988">
    <property type="term" value="F:hydroxyacid-oxoacid transhydrogenase activity"/>
    <property type="evidence" value="ECO:0007669"/>
    <property type="project" value="UniProtKB-EC"/>
</dbReference>
<dbReference type="PhylomeDB" id="A0A0D2UMU7"/>
<dbReference type="InterPro" id="IPR001670">
    <property type="entry name" value="ADH_Fe/GldA"/>
</dbReference>
<dbReference type="Gene3D" id="1.20.1090.10">
    <property type="entry name" value="Dehydroquinate synthase-like - alpha domain"/>
    <property type="match status" value="1"/>
</dbReference>
<dbReference type="CDD" id="cd08190">
    <property type="entry name" value="HOT"/>
    <property type="match status" value="1"/>
</dbReference>
<dbReference type="SUPFAM" id="SSF56796">
    <property type="entry name" value="Dehydroquinate synthase-like"/>
    <property type="match status" value="1"/>
</dbReference>
<evidence type="ECO:0000313" key="13">
    <source>
        <dbReference type="Proteomes" id="UP000008743"/>
    </source>
</evidence>
<keyword evidence="7" id="KW-0496">Mitochondrion</keyword>
<evidence type="ECO:0000256" key="1">
    <source>
        <dbReference type="ARBA" id="ARBA00000813"/>
    </source>
</evidence>
<dbReference type="eggNOG" id="KOG3857">
    <property type="taxonomic scope" value="Eukaryota"/>
</dbReference>
<dbReference type="GO" id="GO:0004022">
    <property type="term" value="F:alcohol dehydrogenase (NAD+) activity"/>
    <property type="evidence" value="ECO:0007669"/>
    <property type="project" value="InterPro"/>
</dbReference>
<comment type="similarity">
    <text evidence="3">Belongs to the iron-containing alcohol dehydrogenase family. Hydroxyacid-oxoacid transhydrogenase subfamily.</text>
</comment>